<keyword evidence="5 7" id="KW-0472">Membrane</keyword>
<accession>A0A1R2CDH5</accession>
<comment type="domain">
    <text evidence="7">The DHHC domain is required for palmitoyltransferase activity.</text>
</comment>
<feature type="transmembrane region" description="Helical" evidence="7">
    <location>
        <begin position="12"/>
        <end position="34"/>
    </location>
</feature>
<keyword evidence="2 7" id="KW-0808">Transferase</keyword>
<dbReference type="EMBL" id="MPUH01000188">
    <property type="protein sequence ID" value="OMJ87010.1"/>
    <property type="molecule type" value="Genomic_DNA"/>
</dbReference>
<evidence type="ECO:0000256" key="2">
    <source>
        <dbReference type="ARBA" id="ARBA00022679"/>
    </source>
</evidence>
<keyword evidence="10" id="KW-1185">Reference proteome</keyword>
<dbReference type="PANTHER" id="PTHR12246">
    <property type="entry name" value="PALMITOYLTRANSFERASE ZDHHC16"/>
    <property type="match status" value="1"/>
</dbReference>
<organism evidence="9 10">
    <name type="scientific">Stentor coeruleus</name>
    <dbReference type="NCBI Taxonomy" id="5963"/>
    <lineage>
        <taxon>Eukaryota</taxon>
        <taxon>Sar</taxon>
        <taxon>Alveolata</taxon>
        <taxon>Ciliophora</taxon>
        <taxon>Postciliodesmatophora</taxon>
        <taxon>Heterotrichea</taxon>
        <taxon>Heterotrichida</taxon>
        <taxon>Stentoridae</taxon>
        <taxon>Stentor</taxon>
    </lineage>
</organism>
<dbReference type="GO" id="GO:0019706">
    <property type="term" value="F:protein-cysteine S-palmitoyltransferase activity"/>
    <property type="evidence" value="ECO:0007669"/>
    <property type="project" value="UniProtKB-EC"/>
</dbReference>
<feature type="domain" description="Palmitoyltransferase DHHC" evidence="8">
    <location>
        <begin position="86"/>
        <end position="219"/>
    </location>
</feature>
<dbReference type="PROSITE" id="PS50216">
    <property type="entry name" value="DHHC"/>
    <property type="match status" value="1"/>
</dbReference>
<protein>
    <recommendedName>
        <fullName evidence="7">Palmitoyltransferase</fullName>
        <ecNumber evidence="7">2.3.1.225</ecNumber>
    </recommendedName>
</protein>
<evidence type="ECO:0000259" key="8">
    <source>
        <dbReference type="Pfam" id="PF01529"/>
    </source>
</evidence>
<dbReference type="AlphaFoldDB" id="A0A1R2CDH5"/>
<proteinExistence type="inferred from homology"/>
<comment type="subcellular location">
    <subcellularLocation>
        <location evidence="1">Membrane</location>
        <topology evidence="1">Multi-pass membrane protein</topology>
    </subcellularLocation>
</comment>
<feature type="transmembrane region" description="Helical" evidence="7">
    <location>
        <begin position="40"/>
        <end position="58"/>
    </location>
</feature>
<feature type="transmembrane region" description="Helical" evidence="7">
    <location>
        <begin position="176"/>
        <end position="200"/>
    </location>
</feature>
<comment type="catalytic activity">
    <reaction evidence="7">
        <text>L-cysteinyl-[protein] + hexadecanoyl-CoA = S-hexadecanoyl-L-cysteinyl-[protein] + CoA</text>
        <dbReference type="Rhea" id="RHEA:36683"/>
        <dbReference type="Rhea" id="RHEA-COMP:10131"/>
        <dbReference type="Rhea" id="RHEA-COMP:11032"/>
        <dbReference type="ChEBI" id="CHEBI:29950"/>
        <dbReference type="ChEBI" id="CHEBI:57287"/>
        <dbReference type="ChEBI" id="CHEBI:57379"/>
        <dbReference type="ChEBI" id="CHEBI:74151"/>
        <dbReference type="EC" id="2.3.1.225"/>
    </reaction>
</comment>
<dbReference type="GO" id="GO:0016020">
    <property type="term" value="C:membrane"/>
    <property type="evidence" value="ECO:0007669"/>
    <property type="project" value="UniProtKB-SubCell"/>
</dbReference>
<evidence type="ECO:0000256" key="6">
    <source>
        <dbReference type="ARBA" id="ARBA00023315"/>
    </source>
</evidence>
<sequence length="262" mass="29842">MWFIKDSEGIKRVSAVYLMMLFIIGSVIKAAIIPLSRANFLYFGPCLALYLFIAVLVFTSHLQSMLTDPGSLPLNSFEISNPDSKISTQVCLRCKCIKNLRTHHCSKCQRCISKMDHHCRWINNCVGFYTQKHFVLFLVYSLIGMTFSFSLLLVRIGVCGRYKSSSICSSSNYENYIDLSLGIPSSISILGFFLFILKVLEEQISYIRYNISTIDLLKKTPIENRSLITNLQETFGGKFSPLWFLPIRINKTSDSHVIIAEI</sequence>
<reference evidence="9 10" key="1">
    <citation type="submission" date="2016-11" db="EMBL/GenBank/DDBJ databases">
        <title>The macronuclear genome of Stentor coeruleus: a giant cell with tiny introns.</title>
        <authorList>
            <person name="Slabodnick M."/>
            <person name="Ruby J.G."/>
            <person name="Reiff S.B."/>
            <person name="Swart E.C."/>
            <person name="Gosai S."/>
            <person name="Prabakaran S."/>
            <person name="Witkowska E."/>
            <person name="Larue G.E."/>
            <person name="Fisher S."/>
            <person name="Freeman R.M."/>
            <person name="Gunawardena J."/>
            <person name="Chu W."/>
            <person name="Stover N.A."/>
            <person name="Gregory B.D."/>
            <person name="Nowacki M."/>
            <person name="Derisi J."/>
            <person name="Roy S.W."/>
            <person name="Marshall W.F."/>
            <person name="Sood P."/>
        </authorList>
    </citation>
    <scope>NUCLEOTIDE SEQUENCE [LARGE SCALE GENOMIC DNA]</scope>
    <source>
        <strain evidence="9">WM001</strain>
    </source>
</reference>
<evidence type="ECO:0000256" key="3">
    <source>
        <dbReference type="ARBA" id="ARBA00022692"/>
    </source>
</evidence>
<keyword evidence="4 7" id="KW-1133">Transmembrane helix</keyword>
<dbReference type="InterPro" id="IPR039859">
    <property type="entry name" value="PFA4/ZDH16/20/ERF2-like"/>
</dbReference>
<comment type="caution">
    <text evidence="9">The sequence shown here is derived from an EMBL/GenBank/DDBJ whole genome shotgun (WGS) entry which is preliminary data.</text>
</comment>
<dbReference type="OrthoDB" id="298126at2759"/>
<evidence type="ECO:0000313" key="10">
    <source>
        <dbReference type="Proteomes" id="UP000187209"/>
    </source>
</evidence>
<name>A0A1R2CDH5_9CILI</name>
<dbReference type="Proteomes" id="UP000187209">
    <property type="component" value="Unassembled WGS sequence"/>
</dbReference>
<evidence type="ECO:0000256" key="1">
    <source>
        <dbReference type="ARBA" id="ARBA00004141"/>
    </source>
</evidence>
<evidence type="ECO:0000256" key="7">
    <source>
        <dbReference type="RuleBase" id="RU079119"/>
    </source>
</evidence>
<feature type="transmembrane region" description="Helical" evidence="7">
    <location>
        <begin position="134"/>
        <end position="156"/>
    </location>
</feature>
<dbReference type="EC" id="2.3.1.225" evidence="7"/>
<gene>
    <name evidence="9" type="ORF">SteCoe_11337</name>
</gene>
<evidence type="ECO:0000313" key="9">
    <source>
        <dbReference type="EMBL" id="OMJ87010.1"/>
    </source>
</evidence>
<keyword evidence="3 7" id="KW-0812">Transmembrane</keyword>
<keyword evidence="6 7" id="KW-0012">Acyltransferase</keyword>
<comment type="similarity">
    <text evidence="7">Belongs to the DHHC palmitoyltransferase family.</text>
</comment>
<evidence type="ECO:0000256" key="5">
    <source>
        <dbReference type="ARBA" id="ARBA00023136"/>
    </source>
</evidence>
<evidence type="ECO:0000256" key="4">
    <source>
        <dbReference type="ARBA" id="ARBA00022989"/>
    </source>
</evidence>
<dbReference type="InterPro" id="IPR001594">
    <property type="entry name" value="Palmitoyltrfase_DHHC"/>
</dbReference>
<dbReference type="Pfam" id="PF01529">
    <property type="entry name" value="DHHC"/>
    <property type="match status" value="1"/>
</dbReference>